<evidence type="ECO:0000256" key="2">
    <source>
        <dbReference type="SAM" id="MobiDB-lite"/>
    </source>
</evidence>
<evidence type="ECO:0000313" key="4">
    <source>
        <dbReference type="EMBL" id="STY93454.1"/>
    </source>
</evidence>
<dbReference type="EMBL" id="UGPZ01000003">
    <property type="protein sequence ID" value="STY93454.1"/>
    <property type="molecule type" value="Genomic_DNA"/>
</dbReference>
<feature type="domain" description="Tape measure protein N-terminal" evidence="3">
    <location>
        <begin position="281"/>
        <end position="470"/>
    </location>
</feature>
<dbReference type="Proteomes" id="UP000254133">
    <property type="component" value="Unassembled WGS sequence"/>
</dbReference>
<feature type="coiled-coil region" evidence="1">
    <location>
        <begin position="214"/>
        <end position="241"/>
    </location>
</feature>
<feature type="compositionally biased region" description="Basic and acidic residues" evidence="2">
    <location>
        <begin position="1077"/>
        <end position="1086"/>
    </location>
</feature>
<dbReference type="RefSeq" id="WP_115369779.1">
    <property type="nucleotide sequence ID" value="NZ_UGPZ01000003.1"/>
</dbReference>
<evidence type="ECO:0000313" key="5">
    <source>
        <dbReference type="Proteomes" id="UP000254133"/>
    </source>
</evidence>
<dbReference type="InterPro" id="IPR013491">
    <property type="entry name" value="Tape_meas_N"/>
</dbReference>
<dbReference type="NCBIfam" id="TIGR02675">
    <property type="entry name" value="tape_meas_nterm"/>
    <property type="match status" value="1"/>
</dbReference>
<proteinExistence type="predicted"/>
<sequence>MSNLDFNVQLTMATAQFNQAVQTVMRNTAGMQTRLTQAVEAIQENSNKAGQAVKGLLSADDDKLVETLKNATTTINKLGAGARFNATELSSAMTRMESHVQGLNTSLAQARAKLDELKVNNGTKSDIKAVEKEIKTLETAIKNANIASEEFAVATSGAMGRVGKTAESARHSLYSMLNIRTSGTIQAEIDGINNELEQLRRSGTLTGDEMARVTQHAERKIADLRKEMGQATTQSNKLETEMARTSHQSNVLGQSARGVGVAFNGLVGLLGALGISLGAMELIQLAERFNRLEASVRLATGGGVDFITAMQGIADVANSTYSDLENVGELFTRLSRAGGELGLTQQQLLGITKTINQAMQVSGGSAESMEAALTQLIQGLQSGVLRGEEFNSVMEQSPRLARALADGLGVGIGQLRAMAGEGKLTAETVIQAIQSQSAVIEAEFAQMPVTVSSSLTVLKNKFLSFVGELDGQLQQSNAISDFIMSIANGFDSIDPNMIASIKEAFSQLGELAKTFVGNVNDTAETLSKLWGAFDGTTQAGEQISLITRLIDSLSMSIAFVSDSMKVLDITSRAFLGAVVNGLGVVIAGFEKLFRLETEIGKTLMQQADDLWRESHEKAMAFESSMMKVSENIAKSSQDHLNETAELSRQTYERMVSDYGTSQERINEAHLQAIQDRIKANKGEIDAVSERELAEKGLQAVISETGEISLQEHAYIKDGLIETAYRAKEAGVAFNDAFDISVARAKTEQDLTHLSEGLHVLARNGVITAEQLNTAMVQIANQSSVVQAKNDELIQGFATFAQQVIASGDAVKISALESQASMQGLTFTMGENGSFMLQIAEQSATGIKSAYKSAATALSVDMESASLSVSQGFSDNRDKLLTLAQGFDNLKENGLDASNVIVQGLNTLTEQAKNTAELEELIRLWQQMGSQGKISAEQMASGLEVTQGKLDKLKDGVNSVTEAYKLMGLQSKAELQKHAQEMSQSYQMIEKSGTATAETLAQAWKKQAEAQIRANDGVADSILQVQAKQHGFAVQVDKDGKATITTQEEVKKAVDRVADSTERVASSASRAGQAMSDGADKAKSSWDSLKESVDGAVKAEQKANVTKTHTTQLSTATGIENFLKQAGVDEETAMKTARRLMNGVTNGDPFKNIQKMAGSLGYKASKYDGMSTQLLGIAERLRYKKADEQVMEAIQPQKTVNVNIKQGGQTINTSIPAGQENTMLEFLKQLENGKALSGR</sequence>
<name>A0A378PZ41_MORBO</name>
<dbReference type="Pfam" id="PF20155">
    <property type="entry name" value="TMP_3"/>
    <property type="match status" value="1"/>
</dbReference>
<reference evidence="4 5" key="1">
    <citation type="submission" date="2018-06" db="EMBL/GenBank/DDBJ databases">
        <authorList>
            <consortium name="Pathogen Informatics"/>
            <person name="Doyle S."/>
        </authorList>
    </citation>
    <scope>NUCLEOTIDE SEQUENCE [LARGE SCALE GENOMIC DNA]</scope>
    <source>
        <strain evidence="4 5">NCTC9426</strain>
    </source>
</reference>
<protein>
    <submittedName>
        <fullName evidence="4">Phage-related minor tail protein</fullName>
    </submittedName>
</protein>
<evidence type="ECO:0000259" key="3">
    <source>
        <dbReference type="Pfam" id="PF20155"/>
    </source>
</evidence>
<organism evidence="4 5">
    <name type="scientific">Moraxella bovis</name>
    <dbReference type="NCBI Taxonomy" id="476"/>
    <lineage>
        <taxon>Bacteria</taxon>
        <taxon>Pseudomonadati</taxon>
        <taxon>Pseudomonadota</taxon>
        <taxon>Gammaproteobacteria</taxon>
        <taxon>Moraxellales</taxon>
        <taxon>Moraxellaceae</taxon>
        <taxon>Moraxella</taxon>
    </lineage>
</organism>
<feature type="coiled-coil region" evidence="1">
    <location>
        <begin position="100"/>
        <end position="147"/>
    </location>
</feature>
<evidence type="ECO:0000256" key="1">
    <source>
        <dbReference type="SAM" id="Coils"/>
    </source>
</evidence>
<gene>
    <name evidence="4" type="ORF">NCTC9426_02184</name>
</gene>
<feature type="region of interest" description="Disordered" evidence="2">
    <location>
        <begin position="1060"/>
        <end position="1086"/>
    </location>
</feature>
<dbReference type="AlphaFoldDB" id="A0A378PZ41"/>
<keyword evidence="1" id="KW-0175">Coiled coil</keyword>
<accession>A0A378PZ41</accession>